<dbReference type="Proteomes" id="UP001500635">
    <property type="component" value="Unassembled WGS sequence"/>
</dbReference>
<dbReference type="SUPFAM" id="SSF52540">
    <property type="entry name" value="P-loop containing nucleoside triphosphate hydrolases"/>
    <property type="match status" value="1"/>
</dbReference>
<evidence type="ECO:0000256" key="1">
    <source>
        <dbReference type="ARBA" id="ARBA00022741"/>
    </source>
</evidence>
<dbReference type="Gene3D" id="3.40.50.300">
    <property type="entry name" value="P-loop containing nucleotide triphosphate hydrolases"/>
    <property type="match status" value="1"/>
</dbReference>
<dbReference type="InterPro" id="IPR045076">
    <property type="entry name" value="MutS"/>
</dbReference>
<dbReference type="InterPro" id="IPR000432">
    <property type="entry name" value="DNA_mismatch_repair_MutS_C"/>
</dbReference>
<dbReference type="RefSeq" id="WP_344999332.1">
    <property type="nucleotide sequence ID" value="NZ_BAABFR010000083.1"/>
</dbReference>
<evidence type="ECO:0000313" key="5">
    <source>
        <dbReference type="EMBL" id="GAA4400875.1"/>
    </source>
</evidence>
<dbReference type="InterPro" id="IPR027417">
    <property type="entry name" value="P-loop_NTPase"/>
</dbReference>
<dbReference type="SMART" id="SM00534">
    <property type="entry name" value="MUTSac"/>
    <property type="match status" value="1"/>
</dbReference>
<keyword evidence="2" id="KW-0067">ATP-binding</keyword>
<feature type="domain" description="DNA mismatch repair proteins mutS family" evidence="4">
    <location>
        <begin position="329"/>
        <end position="502"/>
    </location>
</feature>
<evidence type="ECO:0000256" key="3">
    <source>
        <dbReference type="ARBA" id="ARBA00023125"/>
    </source>
</evidence>
<evidence type="ECO:0000313" key="6">
    <source>
        <dbReference type="Proteomes" id="UP001500635"/>
    </source>
</evidence>
<keyword evidence="3" id="KW-0238">DNA-binding</keyword>
<evidence type="ECO:0000259" key="4">
    <source>
        <dbReference type="SMART" id="SM00534"/>
    </source>
</evidence>
<name>A0ABP8K5C1_9ACTN</name>
<organism evidence="5 6">
    <name type="scientific">Tsukamurella soli</name>
    <dbReference type="NCBI Taxonomy" id="644556"/>
    <lineage>
        <taxon>Bacteria</taxon>
        <taxon>Bacillati</taxon>
        <taxon>Actinomycetota</taxon>
        <taxon>Actinomycetes</taxon>
        <taxon>Mycobacteriales</taxon>
        <taxon>Tsukamurellaceae</taxon>
        <taxon>Tsukamurella</taxon>
    </lineage>
</organism>
<protein>
    <submittedName>
        <fullName evidence="5">DNA mismatch repair protein MutS</fullName>
    </submittedName>
</protein>
<evidence type="ECO:0000256" key="2">
    <source>
        <dbReference type="ARBA" id="ARBA00022840"/>
    </source>
</evidence>
<keyword evidence="1" id="KW-0547">Nucleotide-binding</keyword>
<gene>
    <name evidence="5" type="ORF">GCM10023147_39900</name>
</gene>
<dbReference type="PANTHER" id="PTHR11361">
    <property type="entry name" value="DNA MISMATCH REPAIR PROTEIN MUTS FAMILY MEMBER"/>
    <property type="match status" value="1"/>
</dbReference>
<sequence>MRTRLLSPQRDLTDLPALPPRSEELRRDLGLEPLLAAMADGDDDVYRVAERMLLGATATAAEIRHRHAVLRDCIAHPAEVAELRRIAVDAVEQERRNYFGLFTRATPEKVLYRSLDVLDMFVEVFARLRTTCARYAPLFRSAGLRAFLAEVATELDDAYLTEVRAHLRELRFARGELVSARLGMGNHGTDYTLRRAGPVGRRGWPHREPGGVGFDVTEVDGPGGEDLAALAGRGVRTAADSLAQATDHVARYFQTIADELGFYLGTVALLTALTERGGAWCLPEPIELQEDPPGFAADGLYDPTLLLGGRGPDASVGPAVGSTVDATGRSLVVVTGANGGGKTTFLRSVGIAQLMLRCGMFVPARAYRGGVFPRVFTHSAPREDPAAGGRLEDELARMSAIADHIRPGDLILLGESMASTNEQEGAVLAREVVTALQDAGVTVVYVTHMFTLADGFHRRGDPRDAFLRAERLGDGTRTFAMVPGRPLATSYGIDLYRSVIGEPSPT</sequence>
<keyword evidence="6" id="KW-1185">Reference proteome</keyword>
<dbReference type="Pfam" id="PF00488">
    <property type="entry name" value="MutS_V"/>
    <property type="match status" value="1"/>
</dbReference>
<proteinExistence type="predicted"/>
<accession>A0ABP8K5C1</accession>
<reference evidence="6" key="1">
    <citation type="journal article" date="2019" name="Int. J. Syst. Evol. Microbiol.">
        <title>The Global Catalogue of Microorganisms (GCM) 10K type strain sequencing project: providing services to taxonomists for standard genome sequencing and annotation.</title>
        <authorList>
            <consortium name="The Broad Institute Genomics Platform"/>
            <consortium name="The Broad Institute Genome Sequencing Center for Infectious Disease"/>
            <person name="Wu L."/>
            <person name="Ma J."/>
        </authorList>
    </citation>
    <scope>NUCLEOTIDE SEQUENCE [LARGE SCALE GENOMIC DNA]</scope>
    <source>
        <strain evidence="6">JCM 17688</strain>
    </source>
</reference>
<dbReference type="EMBL" id="BAABFR010000083">
    <property type="protein sequence ID" value="GAA4400875.1"/>
    <property type="molecule type" value="Genomic_DNA"/>
</dbReference>
<dbReference type="PANTHER" id="PTHR11361:SF34">
    <property type="entry name" value="DNA MISMATCH REPAIR PROTEIN MSH1, MITOCHONDRIAL"/>
    <property type="match status" value="1"/>
</dbReference>
<comment type="caution">
    <text evidence="5">The sequence shown here is derived from an EMBL/GenBank/DDBJ whole genome shotgun (WGS) entry which is preliminary data.</text>
</comment>